<dbReference type="InterPro" id="IPR036465">
    <property type="entry name" value="vWFA_dom_sf"/>
</dbReference>
<accession>A0AAN9BM31</accession>
<feature type="domain" description="VWFA" evidence="3">
    <location>
        <begin position="373"/>
        <end position="553"/>
    </location>
</feature>
<gene>
    <name evidence="4" type="ORF">V1264_015919</name>
</gene>
<dbReference type="CDD" id="cd01450">
    <property type="entry name" value="vWFA_subfamily_ECM"/>
    <property type="match status" value="1"/>
</dbReference>
<dbReference type="AlphaFoldDB" id="A0AAN9BM31"/>
<dbReference type="PRINTS" id="PR00453">
    <property type="entry name" value="VWFADOMAIN"/>
</dbReference>
<dbReference type="PROSITE" id="PS50234">
    <property type="entry name" value="VWFA"/>
    <property type="match status" value="1"/>
</dbReference>
<evidence type="ECO:0000259" key="3">
    <source>
        <dbReference type="PROSITE" id="PS50234"/>
    </source>
</evidence>
<name>A0AAN9BM31_9CAEN</name>
<feature type="chain" id="PRO_5042986019" description="VWFA domain-containing protein" evidence="2">
    <location>
        <begin position="29"/>
        <end position="569"/>
    </location>
</feature>
<feature type="compositionally biased region" description="Polar residues" evidence="1">
    <location>
        <begin position="262"/>
        <end position="278"/>
    </location>
</feature>
<dbReference type="InterPro" id="IPR002035">
    <property type="entry name" value="VWF_A"/>
</dbReference>
<dbReference type="InterPro" id="IPR050525">
    <property type="entry name" value="ECM_Assembly_Org"/>
</dbReference>
<dbReference type="SMART" id="SM00327">
    <property type="entry name" value="VWA"/>
    <property type="match status" value="1"/>
</dbReference>
<dbReference type="PANTHER" id="PTHR24020">
    <property type="entry name" value="COLLAGEN ALPHA"/>
    <property type="match status" value="1"/>
</dbReference>
<organism evidence="4 5">
    <name type="scientific">Littorina saxatilis</name>
    <dbReference type="NCBI Taxonomy" id="31220"/>
    <lineage>
        <taxon>Eukaryota</taxon>
        <taxon>Metazoa</taxon>
        <taxon>Spiralia</taxon>
        <taxon>Lophotrochozoa</taxon>
        <taxon>Mollusca</taxon>
        <taxon>Gastropoda</taxon>
        <taxon>Caenogastropoda</taxon>
        <taxon>Littorinimorpha</taxon>
        <taxon>Littorinoidea</taxon>
        <taxon>Littorinidae</taxon>
        <taxon>Littorina</taxon>
    </lineage>
</organism>
<dbReference type="PANTHER" id="PTHR24020:SF20">
    <property type="entry name" value="PH DOMAIN-CONTAINING PROTEIN"/>
    <property type="match status" value="1"/>
</dbReference>
<keyword evidence="2" id="KW-0732">Signal</keyword>
<feature type="compositionally biased region" description="Basic and acidic residues" evidence="1">
    <location>
        <begin position="53"/>
        <end position="90"/>
    </location>
</feature>
<comment type="caution">
    <text evidence="4">The sequence shown here is derived from an EMBL/GenBank/DDBJ whole genome shotgun (WGS) entry which is preliminary data.</text>
</comment>
<evidence type="ECO:0000313" key="4">
    <source>
        <dbReference type="EMBL" id="KAK7108127.1"/>
    </source>
</evidence>
<dbReference type="EMBL" id="JBAMIC010000004">
    <property type="protein sequence ID" value="KAK7108127.1"/>
    <property type="molecule type" value="Genomic_DNA"/>
</dbReference>
<protein>
    <recommendedName>
        <fullName evidence="3">VWFA domain-containing protein</fullName>
    </recommendedName>
</protein>
<dbReference type="Proteomes" id="UP001374579">
    <property type="component" value="Unassembled WGS sequence"/>
</dbReference>
<evidence type="ECO:0000256" key="2">
    <source>
        <dbReference type="SAM" id="SignalP"/>
    </source>
</evidence>
<reference evidence="4 5" key="1">
    <citation type="submission" date="2024-02" db="EMBL/GenBank/DDBJ databases">
        <title>Chromosome-scale genome assembly of the rough periwinkle Littorina saxatilis.</title>
        <authorList>
            <person name="De Jode A."/>
            <person name="Faria R."/>
            <person name="Formenti G."/>
            <person name="Sims Y."/>
            <person name="Smith T.P."/>
            <person name="Tracey A."/>
            <person name="Wood J.M.D."/>
            <person name="Zagrodzka Z.B."/>
            <person name="Johannesson K."/>
            <person name="Butlin R.K."/>
            <person name="Leder E.H."/>
        </authorList>
    </citation>
    <scope>NUCLEOTIDE SEQUENCE [LARGE SCALE GENOMIC DNA]</scope>
    <source>
        <strain evidence="4">Snail1</strain>
        <tissue evidence="4">Muscle</tissue>
    </source>
</reference>
<feature type="region of interest" description="Disordered" evidence="1">
    <location>
        <begin position="53"/>
        <end position="150"/>
    </location>
</feature>
<feature type="signal peptide" evidence="2">
    <location>
        <begin position="1"/>
        <end position="28"/>
    </location>
</feature>
<feature type="region of interest" description="Disordered" evidence="1">
    <location>
        <begin position="230"/>
        <end position="289"/>
    </location>
</feature>
<feature type="compositionally biased region" description="Basic and acidic residues" evidence="1">
    <location>
        <begin position="99"/>
        <end position="150"/>
    </location>
</feature>
<proteinExistence type="predicted"/>
<dbReference type="Gene3D" id="3.40.50.410">
    <property type="entry name" value="von Willebrand factor, type A domain"/>
    <property type="match status" value="1"/>
</dbReference>
<dbReference type="SUPFAM" id="SSF53300">
    <property type="entry name" value="vWA-like"/>
    <property type="match status" value="1"/>
</dbReference>
<dbReference type="Pfam" id="PF00092">
    <property type="entry name" value="VWA"/>
    <property type="match status" value="1"/>
</dbReference>
<keyword evidence="5" id="KW-1185">Reference proteome</keyword>
<evidence type="ECO:0000256" key="1">
    <source>
        <dbReference type="SAM" id="MobiDB-lite"/>
    </source>
</evidence>
<evidence type="ECO:0000313" key="5">
    <source>
        <dbReference type="Proteomes" id="UP001374579"/>
    </source>
</evidence>
<sequence length="569" mass="62408">MKLLQHSSTLPLLTLGLVLIAVTHQASAGVVQPDPYYGHSQSQTMNLSYEEGKRLEKEAQKAAEKETKKQERQAAREAEKAARQAEREAQKAGNSAETSAEREARKAAKAAEKAAEREANKTLNAAEREAKKAARQAARDAKKAAKQEGRNLETSTKINLDNPECLAAINQCSLFDAVESEMKPMWERTTLQKELKTVYKQRKDDLRRLKKYINQLVDYTIENPAADQPLLGLCDGATSGRDGSDEDGDDLSPATADPSYTADPSTTADPWTKSSETPAPTADPWTGPTTVADRCVVSEWSDWSAPLGFGTQERTRYIVQSGIFCPEDSELIEERDIPSEKNGDGEYVVDDVDLVTNNFEQDFIRANDGKPRDLLLVLDSSGSITDEDFEALKDGVKVLIDSLCGGFGPASNQHRLGVVQFSTFTRPVHSFADAQDPASLKDVVDNTRPMYGYTCTGDALGQAFDEFDASRGARDYTVHDTLIITDGKSNCGADLLMSSQTLQQRSNVYALAIGLSSDQAARNEITSVVSDNDPGHLFSLANFLDFQDMVHRVQDRYDASQCQDIVVNP</sequence>